<name>A0A183UHV1_TOXCA</name>
<accession>A0A183UHV1</accession>
<reference evidence="1 2" key="2">
    <citation type="submission" date="2018-11" db="EMBL/GenBank/DDBJ databases">
        <authorList>
            <consortium name="Pathogen Informatics"/>
        </authorList>
    </citation>
    <scope>NUCLEOTIDE SEQUENCE [LARGE SCALE GENOMIC DNA]</scope>
</reference>
<dbReference type="Proteomes" id="UP000050794">
    <property type="component" value="Unassembled WGS sequence"/>
</dbReference>
<proteinExistence type="predicted"/>
<dbReference type="EMBL" id="UYWY01019817">
    <property type="protein sequence ID" value="VDM39392.1"/>
    <property type="molecule type" value="Genomic_DNA"/>
</dbReference>
<protein>
    <submittedName>
        <fullName evidence="3">Transmembrane protein</fullName>
    </submittedName>
</protein>
<sequence length="149" mass="16968">MVEEEVVKIGCYGDGGAHRGLPNTCVQLSCRQLVKRSLVMKSTSVQRVKVMREMRGVASLVRLIRIDWFRTDWYANRMQHVYVDYIGIYLSKCWNFGVFVFRFRGGRNADPVIPVFLGVVVILKKKPPGPASRSIASGDMRQSMECTCF</sequence>
<evidence type="ECO:0000313" key="1">
    <source>
        <dbReference type="EMBL" id="VDM39392.1"/>
    </source>
</evidence>
<dbReference type="WBParaSite" id="TCNE_0000807101-mRNA-1">
    <property type="protein sequence ID" value="TCNE_0000807101-mRNA-1"/>
    <property type="gene ID" value="TCNE_0000807101"/>
</dbReference>
<reference evidence="3" key="1">
    <citation type="submission" date="2016-06" db="UniProtKB">
        <authorList>
            <consortium name="WormBaseParasite"/>
        </authorList>
    </citation>
    <scope>IDENTIFICATION</scope>
</reference>
<keyword evidence="2" id="KW-1185">Reference proteome</keyword>
<dbReference type="AlphaFoldDB" id="A0A183UHV1"/>
<gene>
    <name evidence="1" type="ORF">TCNE_LOCUS8071</name>
</gene>
<evidence type="ECO:0000313" key="3">
    <source>
        <dbReference type="WBParaSite" id="TCNE_0000807101-mRNA-1"/>
    </source>
</evidence>
<organism evidence="2 3">
    <name type="scientific">Toxocara canis</name>
    <name type="common">Canine roundworm</name>
    <dbReference type="NCBI Taxonomy" id="6265"/>
    <lineage>
        <taxon>Eukaryota</taxon>
        <taxon>Metazoa</taxon>
        <taxon>Ecdysozoa</taxon>
        <taxon>Nematoda</taxon>
        <taxon>Chromadorea</taxon>
        <taxon>Rhabditida</taxon>
        <taxon>Spirurina</taxon>
        <taxon>Ascaridomorpha</taxon>
        <taxon>Ascaridoidea</taxon>
        <taxon>Toxocaridae</taxon>
        <taxon>Toxocara</taxon>
    </lineage>
</organism>
<evidence type="ECO:0000313" key="2">
    <source>
        <dbReference type="Proteomes" id="UP000050794"/>
    </source>
</evidence>